<proteinExistence type="predicted"/>
<protein>
    <recommendedName>
        <fullName evidence="3">YVTN family beta-propeller protein</fullName>
    </recommendedName>
</protein>
<dbReference type="InterPro" id="IPR011042">
    <property type="entry name" value="6-blade_b-propeller_TolB-like"/>
</dbReference>
<reference evidence="1 2" key="1">
    <citation type="submission" date="2018-12" db="EMBL/GenBank/DDBJ databases">
        <title>Sequencing of bacterial isolates from soil warming experiment in Harvard Forest, Massachusetts, USA.</title>
        <authorList>
            <person name="Deangelis K."/>
        </authorList>
    </citation>
    <scope>NUCLEOTIDE SEQUENCE [LARGE SCALE GENOMIC DNA]</scope>
    <source>
        <strain evidence="1 2">EB153</strain>
    </source>
</reference>
<dbReference type="SUPFAM" id="SSF101898">
    <property type="entry name" value="NHL repeat"/>
    <property type="match status" value="1"/>
</dbReference>
<dbReference type="AlphaFoldDB" id="A0A428ME86"/>
<dbReference type="EMBL" id="RSDW01000001">
    <property type="protein sequence ID" value="RSL15195.1"/>
    <property type="molecule type" value="Genomic_DNA"/>
</dbReference>
<keyword evidence="2" id="KW-1185">Reference proteome</keyword>
<evidence type="ECO:0000313" key="1">
    <source>
        <dbReference type="EMBL" id="RSL15195.1"/>
    </source>
</evidence>
<evidence type="ECO:0000313" key="2">
    <source>
        <dbReference type="Proteomes" id="UP000269669"/>
    </source>
</evidence>
<sequence>MPIPVPTTIATGYFDAGGSDYRQLTDQLYIADAGANTINALTAHTHVKTVLGTGYNAPSDIELSSDGIHAYVTENPGTLLKLSLTNLNRAAATVVASGFNGIDQVALDETHGFAYVCEFTASQIQRVNLATGIKTVVASSFAPRGILVTSDGRFLYVSSDAGTITRFDLSTSTSVVVASGLNGPRHLTWADAGESVILFPQPNPTGTVLKLELTATPPKVTAIAGPAAANPYSVTVLSPNQILVTSATTIGEVDLTASLFSPAGPILLGIGFVPADAVHLPGGFADTTMDPTYFFQVKDCPFGGTLPLMINWESARAMGASFYQVFIGGVMVTQPFADYLWSVPLNVFELQTTVPTSGYYPLRSAGQIWLNFWLGMLLNTTGQPNGLNTISIKLFSAMSPLSEIGHATDPGRFATLMIDNTQPTAVIEQILQQPGNVPINTCAIVTTGAPTFTFQITASAPAHLLAWSLTAYWGDNKSLGVSSDSYANHITPSRIWTGITSVAVPPPGPTPWNATVTGDPTSTHCAHSFFLYAWDRVINGWGYIHGPASYQKSITIML</sequence>
<organism evidence="1 2">
    <name type="scientific">Edaphobacter aggregans</name>
    <dbReference type="NCBI Taxonomy" id="570835"/>
    <lineage>
        <taxon>Bacteria</taxon>
        <taxon>Pseudomonadati</taxon>
        <taxon>Acidobacteriota</taxon>
        <taxon>Terriglobia</taxon>
        <taxon>Terriglobales</taxon>
        <taxon>Acidobacteriaceae</taxon>
        <taxon>Edaphobacter</taxon>
    </lineage>
</organism>
<accession>A0A428ME86</accession>
<gene>
    <name evidence="1" type="ORF">EDE15_0674</name>
</gene>
<evidence type="ECO:0008006" key="3">
    <source>
        <dbReference type="Google" id="ProtNLM"/>
    </source>
</evidence>
<dbReference type="RefSeq" id="WP_125483963.1">
    <property type="nucleotide sequence ID" value="NZ_RSDW01000001.1"/>
</dbReference>
<dbReference type="Gene3D" id="2.120.10.30">
    <property type="entry name" value="TolB, C-terminal domain"/>
    <property type="match status" value="1"/>
</dbReference>
<dbReference type="OrthoDB" id="1488646at2"/>
<name>A0A428ME86_9BACT</name>
<comment type="caution">
    <text evidence="1">The sequence shown here is derived from an EMBL/GenBank/DDBJ whole genome shotgun (WGS) entry which is preliminary data.</text>
</comment>
<dbReference type="Proteomes" id="UP000269669">
    <property type="component" value="Unassembled WGS sequence"/>
</dbReference>